<feature type="transmembrane region" description="Helical" evidence="1">
    <location>
        <begin position="7"/>
        <end position="25"/>
    </location>
</feature>
<feature type="transmembrane region" description="Helical" evidence="1">
    <location>
        <begin position="99"/>
        <end position="120"/>
    </location>
</feature>
<dbReference type="Pfam" id="PF05708">
    <property type="entry name" value="Peptidase_C92"/>
    <property type="match status" value="1"/>
</dbReference>
<protein>
    <submittedName>
        <fullName evidence="2">Permuted papain-like amidase YaeF/Yiix C92 family enzyme</fullName>
    </submittedName>
</protein>
<feature type="transmembrane region" description="Helical" evidence="1">
    <location>
        <begin position="37"/>
        <end position="55"/>
    </location>
</feature>
<accession>A0AA45HK16</accession>
<evidence type="ECO:0000256" key="1">
    <source>
        <dbReference type="SAM" id="Phobius"/>
    </source>
</evidence>
<dbReference type="Proteomes" id="UP000245921">
    <property type="component" value="Unassembled WGS sequence"/>
</dbReference>
<organism evidence="2 3">
    <name type="scientific">Oceanotoga teriensis</name>
    <dbReference type="NCBI Taxonomy" id="515440"/>
    <lineage>
        <taxon>Bacteria</taxon>
        <taxon>Thermotogati</taxon>
        <taxon>Thermotogota</taxon>
        <taxon>Thermotogae</taxon>
        <taxon>Petrotogales</taxon>
        <taxon>Petrotogaceae</taxon>
        <taxon>Oceanotoga</taxon>
    </lineage>
</organism>
<keyword evidence="1" id="KW-0812">Transmembrane</keyword>
<dbReference type="EMBL" id="QGGI01000001">
    <property type="protein sequence ID" value="PWJ96647.1"/>
    <property type="molecule type" value="Genomic_DNA"/>
</dbReference>
<keyword evidence="1" id="KW-0472">Membrane</keyword>
<dbReference type="InterPro" id="IPR024453">
    <property type="entry name" value="Peptidase_C92"/>
</dbReference>
<keyword evidence="3" id="KW-1185">Reference proteome</keyword>
<dbReference type="SUPFAM" id="SSF54001">
    <property type="entry name" value="Cysteine proteinases"/>
    <property type="match status" value="1"/>
</dbReference>
<feature type="transmembrane region" description="Helical" evidence="1">
    <location>
        <begin position="76"/>
        <end position="93"/>
    </location>
</feature>
<dbReference type="AlphaFoldDB" id="A0AA45HK16"/>
<feature type="transmembrane region" description="Helical" evidence="1">
    <location>
        <begin position="132"/>
        <end position="153"/>
    </location>
</feature>
<gene>
    <name evidence="2" type="ORF">C7380_101221</name>
</gene>
<name>A0AA45HK16_9BACT</name>
<evidence type="ECO:0000313" key="3">
    <source>
        <dbReference type="Proteomes" id="UP000245921"/>
    </source>
</evidence>
<reference evidence="2 3" key="1">
    <citation type="submission" date="2018-05" db="EMBL/GenBank/DDBJ databases">
        <title>Genomic Encyclopedia of Type Strains, Phase IV (KMG-IV): sequencing the most valuable type-strain genomes for metagenomic binning, comparative biology and taxonomic classification.</title>
        <authorList>
            <person name="Goeker M."/>
        </authorList>
    </citation>
    <scope>NUCLEOTIDE SEQUENCE [LARGE SCALE GENOMIC DNA]</scope>
    <source>
        <strain evidence="2 3">DSM 24906</strain>
    </source>
</reference>
<sequence>MKKLKKTFLYFITIFLSIILSNWIINKNLFNESSYRIGLLIILISIGFLILYSTFKNLSYHISKFKKTTLKESLKVFITYFLLAFLITGSNLFKEYTIIISIPLLIANITFLSLLMIKLFKIIFKKNFKKNLITISLIFNLSITVFSNTINIQNNNNLFFNLYKNYENMTMESFYALQKYLAISITGVQYIPRNHKFIKKSQVKLITKKLNPGDIIVRRLNWQLTNIGIGSFWTHSGIYLGNLDQMNDYFKNIKQLNGKKFSDYIKQKFPLIYKNLKNNDYSIIEAIAKGVSINKVENMGESDYFAAVRSDLNQEEIFEVVLESFSHYGKEYDYKFDFENSDELVCSELVYLSYKKFINIPFKYSKFRWMLSPNDLIEYALKNKFSVPIFLDGSEKTKIATLKDAKELELSLQRNILDILQK</sequence>
<comment type="caution">
    <text evidence="2">The sequence shown here is derived from an EMBL/GenBank/DDBJ whole genome shotgun (WGS) entry which is preliminary data.</text>
</comment>
<keyword evidence="1" id="KW-1133">Transmembrane helix</keyword>
<dbReference type="InterPro" id="IPR038765">
    <property type="entry name" value="Papain-like_cys_pep_sf"/>
</dbReference>
<evidence type="ECO:0000313" key="2">
    <source>
        <dbReference type="EMBL" id="PWJ96647.1"/>
    </source>
</evidence>
<proteinExistence type="predicted"/>
<dbReference type="Gene3D" id="3.90.1720.10">
    <property type="entry name" value="endopeptidase domain like (from Nostoc punctiforme)"/>
    <property type="match status" value="1"/>
</dbReference>